<dbReference type="SUPFAM" id="SSF58100">
    <property type="entry name" value="Bacterial hemolysins"/>
    <property type="match status" value="1"/>
</dbReference>
<feature type="coiled-coil region" evidence="1">
    <location>
        <begin position="38"/>
        <end position="97"/>
    </location>
</feature>
<organism evidence="3">
    <name type="scientific">Blastocystis hominis</name>
    <dbReference type="NCBI Taxonomy" id="12968"/>
    <lineage>
        <taxon>Eukaryota</taxon>
        <taxon>Sar</taxon>
        <taxon>Stramenopiles</taxon>
        <taxon>Bigyra</taxon>
        <taxon>Opalozoa</taxon>
        <taxon>Opalinata</taxon>
        <taxon>Blastocystidae</taxon>
        <taxon>Blastocystis</taxon>
    </lineage>
</organism>
<dbReference type="InParanoid" id="D8M568"/>
<dbReference type="Proteomes" id="UP000008312">
    <property type="component" value="Unassembled WGS sequence"/>
</dbReference>
<feature type="chain" id="PRO_5003117760" evidence="2">
    <location>
        <begin position="21"/>
        <end position="168"/>
    </location>
</feature>
<gene>
    <name evidence="3" type="ORF">GSBLH_T00003093001</name>
</gene>
<protein>
    <submittedName>
        <fullName evidence="3">Uncharacterized protein</fullName>
    </submittedName>
</protein>
<keyword evidence="2" id="KW-0732">Signal</keyword>
<keyword evidence="1" id="KW-0175">Coiled coil</keyword>
<sequence>MRKLLLWLAVLCIICTIGFTEEIEITVDNEVVKDKTQEKDLKKEINRLYDEIEKLDAIINEMDEEMKSMEKKQYPRIENLKTRINKVQSTISLYNREISQTKASIDSKKFLLAKIEKNAGISKFESTLYKIFIVINRFLARIFNFLLEWIQRIDSKISMFLYQRARKY</sequence>
<evidence type="ECO:0000313" key="3">
    <source>
        <dbReference type="EMBL" id="CBK23173.2"/>
    </source>
</evidence>
<keyword evidence="4" id="KW-1185">Reference proteome</keyword>
<evidence type="ECO:0000256" key="2">
    <source>
        <dbReference type="SAM" id="SignalP"/>
    </source>
</evidence>
<feature type="signal peptide" evidence="2">
    <location>
        <begin position="1"/>
        <end position="20"/>
    </location>
</feature>
<dbReference type="EMBL" id="FN668656">
    <property type="protein sequence ID" value="CBK23173.2"/>
    <property type="molecule type" value="Genomic_DNA"/>
</dbReference>
<reference evidence="3" key="1">
    <citation type="submission" date="2010-02" db="EMBL/GenBank/DDBJ databases">
        <title>Sequencing and annotation of the Blastocystis hominis genome.</title>
        <authorList>
            <person name="Wincker P."/>
        </authorList>
    </citation>
    <scope>NUCLEOTIDE SEQUENCE</scope>
    <source>
        <strain evidence="3">Singapore isolate B</strain>
    </source>
</reference>
<evidence type="ECO:0000256" key="1">
    <source>
        <dbReference type="SAM" id="Coils"/>
    </source>
</evidence>
<dbReference type="GeneID" id="24920213"/>
<name>D8M568_BLAHO</name>
<evidence type="ECO:0000313" key="4">
    <source>
        <dbReference type="Proteomes" id="UP000008312"/>
    </source>
</evidence>
<proteinExistence type="predicted"/>
<dbReference type="AlphaFoldDB" id="D8M568"/>
<dbReference type="RefSeq" id="XP_012897221.1">
    <property type="nucleotide sequence ID" value="XM_013041767.1"/>
</dbReference>
<accession>D8M568</accession>